<keyword evidence="5" id="KW-0949">S-adenosyl-L-methionine</keyword>
<gene>
    <name evidence="14" type="primary">LOC110707349</name>
</gene>
<keyword evidence="4" id="KW-0808">Transferase</keyword>
<dbReference type="SMART" id="SM00468">
    <property type="entry name" value="PreSET"/>
    <property type="match status" value="1"/>
</dbReference>
<comment type="subcellular location">
    <subcellularLocation>
        <location evidence="1">Chromosome</location>
    </subcellularLocation>
    <subcellularLocation>
        <location evidence="8">Nucleus</location>
    </subcellularLocation>
</comment>
<evidence type="ECO:0000313" key="14">
    <source>
        <dbReference type="EnsemblPlants" id="AUR62026106-RA:cds"/>
    </source>
</evidence>
<feature type="domain" description="Post-SET" evidence="12">
    <location>
        <begin position="1007"/>
        <end position="1023"/>
    </location>
</feature>
<dbReference type="PROSITE" id="PS50868">
    <property type="entry name" value="POST_SET"/>
    <property type="match status" value="1"/>
</dbReference>
<organism evidence="14 15">
    <name type="scientific">Chenopodium quinoa</name>
    <name type="common">Quinoa</name>
    <dbReference type="NCBI Taxonomy" id="63459"/>
    <lineage>
        <taxon>Eukaryota</taxon>
        <taxon>Viridiplantae</taxon>
        <taxon>Streptophyta</taxon>
        <taxon>Embryophyta</taxon>
        <taxon>Tracheophyta</taxon>
        <taxon>Spermatophyta</taxon>
        <taxon>Magnoliopsida</taxon>
        <taxon>eudicotyledons</taxon>
        <taxon>Gunneridae</taxon>
        <taxon>Pentapetalae</taxon>
        <taxon>Caryophyllales</taxon>
        <taxon>Chenopodiaceae</taxon>
        <taxon>Chenopodioideae</taxon>
        <taxon>Atripliceae</taxon>
        <taxon>Chenopodium</taxon>
    </lineage>
</organism>
<feature type="compositionally biased region" description="Acidic residues" evidence="9">
    <location>
        <begin position="467"/>
        <end position="476"/>
    </location>
</feature>
<dbReference type="Pfam" id="PF05033">
    <property type="entry name" value="Pre-SET"/>
    <property type="match status" value="1"/>
</dbReference>
<dbReference type="OMA" id="DSERCAC"/>
<evidence type="ECO:0000256" key="9">
    <source>
        <dbReference type="SAM" id="MobiDB-lite"/>
    </source>
</evidence>
<dbReference type="InterPro" id="IPR003616">
    <property type="entry name" value="Post-SET_dom"/>
</dbReference>
<dbReference type="SUPFAM" id="SSF82199">
    <property type="entry name" value="SET domain"/>
    <property type="match status" value="1"/>
</dbReference>
<dbReference type="PROSITE" id="PS51015">
    <property type="entry name" value="YDG"/>
    <property type="match status" value="1"/>
</dbReference>
<dbReference type="PROSITE" id="PS50280">
    <property type="entry name" value="SET"/>
    <property type="match status" value="1"/>
</dbReference>
<evidence type="ECO:0000256" key="6">
    <source>
        <dbReference type="ARBA" id="ARBA00022853"/>
    </source>
</evidence>
<evidence type="ECO:0000256" key="5">
    <source>
        <dbReference type="ARBA" id="ARBA00022691"/>
    </source>
</evidence>
<feature type="region of interest" description="Disordered" evidence="9">
    <location>
        <begin position="90"/>
        <end position="135"/>
    </location>
</feature>
<dbReference type="AlphaFoldDB" id="A0A803MAI9"/>
<feature type="compositionally biased region" description="Basic and acidic residues" evidence="9">
    <location>
        <begin position="106"/>
        <end position="117"/>
    </location>
</feature>
<dbReference type="PANTHER" id="PTHR45660:SF46">
    <property type="entry name" value="HISTONE-LYSINE N-METHYLTRANSFERASE, H3 LYSINE-9 SPECIFIC SUVH6"/>
    <property type="match status" value="1"/>
</dbReference>
<dbReference type="Gramene" id="AUR62026106-RA">
    <property type="protein sequence ID" value="AUR62026106-RA:cds"/>
    <property type="gene ID" value="AUR62026106"/>
</dbReference>
<dbReference type="GeneID" id="110707349"/>
<dbReference type="Gene3D" id="2.30.280.10">
    <property type="entry name" value="SRA-YDG"/>
    <property type="match status" value="1"/>
</dbReference>
<feature type="compositionally biased region" description="Polar residues" evidence="9">
    <location>
        <begin position="418"/>
        <end position="430"/>
    </location>
</feature>
<dbReference type="InterPro" id="IPR036987">
    <property type="entry name" value="SRA-YDG_sf"/>
</dbReference>
<dbReference type="PROSITE" id="PS51575">
    <property type="entry name" value="SAM_MT43_SUVAR39_2"/>
    <property type="match status" value="1"/>
</dbReference>
<dbReference type="GO" id="GO:0005634">
    <property type="term" value="C:nucleus"/>
    <property type="evidence" value="ECO:0007669"/>
    <property type="project" value="UniProtKB-SubCell"/>
</dbReference>
<dbReference type="InterPro" id="IPR046341">
    <property type="entry name" value="SET_dom_sf"/>
</dbReference>
<name>A0A803MAI9_CHEQI</name>
<dbReference type="InterPro" id="IPR015947">
    <property type="entry name" value="PUA-like_sf"/>
</dbReference>
<dbReference type="InterPro" id="IPR025794">
    <property type="entry name" value="H3-K9-MeTrfase_plant"/>
</dbReference>
<dbReference type="PROSITE" id="PS50867">
    <property type="entry name" value="PRE_SET"/>
    <property type="match status" value="1"/>
</dbReference>
<dbReference type="RefSeq" id="XP_021741064.1">
    <property type="nucleotide sequence ID" value="XM_021885372.1"/>
</dbReference>
<protein>
    <submittedName>
        <fullName evidence="14">Uncharacterized protein</fullName>
    </submittedName>
</protein>
<dbReference type="Gene3D" id="2.170.270.10">
    <property type="entry name" value="SET domain"/>
    <property type="match status" value="1"/>
</dbReference>
<evidence type="ECO:0000256" key="4">
    <source>
        <dbReference type="ARBA" id="ARBA00022679"/>
    </source>
</evidence>
<dbReference type="CDD" id="cd10545">
    <property type="entry name" value="SET_AtSUVH-like"/>
    <property type="match status" value="1"/>
</dbReference>
<dbReference type="Pfam" id="PF00856">
    <property type="entry name" value="SET"/>
    <property type="match status" value="1"/>
</dbReference>
<keyword evidence="2" id="KW-0158">Chromosome</keyword>
<evidence type="ECO:0000256" key="8">
    <source>
        <dbReference type="PROSITE-ProRule" id="PRU00358"/>
    </source>
</evidence>
<keyword evidence="7 8" id="KW-0539">Nucleus</keyword>
<dbReference type="SMART" id="SM00466">
    <property type="entry name" value="SRA"/>
    <property type="match status" value="1"/>
</dbReference>
<feature type="domain" description="SET" evidence="10">
    <location>
        <begin position="850"/>
        <end position="993"/>
    </location>
</feature>
<dbReference type="OrthoDB" id="5792673at2759"/>
<dbReference type="InterPro" id="IPR003105">
    <property type="entry name" value="SRA_YDG"/>
</dbReference>
<feature type="domain" description="YDG" evidence="13">
    <location>
        <begin position="560"/>
        <end position="717"/>
    </location>
</feature>
<dbReference type="GO" id="GO:0032259">
    <property type="term" value="P:methylation"/>
    <property type="evidence" value="ECO:0007669"/>
    <property type="project" value="UniProtKB-KW"/>
</dbReference>
<dbReference type="GO" id="GO:0003690">
    <property type="term" value="F:double-stranded DNA binding"/>
    <property type="evidence" value="ECO:0007669"/>
    <property type="project" value="TreeGrafter"/>
</dbReference>
<evidence type="ECO:0000256" key="2">
    <source>
        <dbReference type="ARBA" id="ARBA00022454"/>
    </source>
</evidence>
<reference evidence="14" key="1">
    <citation type="journal article" date="2017" name="Nature">
        <title>The genome of Chenopodium quinoa.</title>
        <authorList>
            <person name="Jarvis D.E."/>
            <person name="Ho Y.S."/>
            <person name="Lightfoot D.J."/>
            <person name="Schmoeckel S.M."/>
            <person name="Li B."/>
            <person name="Borm T.J.A."/>
            <person name="Ohyanagi H."/>
            <person name="Mineta K."/>
            <person name="Michell C.T."/>
            <person name="Saber N."/>
            <person name="Kharbatia N.M."/>
            <person name="Rupper R.R."/>
            <person name="Sharp A.R."/>
            <person name="Dally N."/>
            <person name="Boughton B.A."/>
            <person name="Woo Y.H."/>
            <person name="Gao G."/>
            <person name="Schijlen E.G.W.M."/>
            <person name="Guo X."/>
            <person name="Momin A.A."/>
            <person name="Negrao S."/>
            <person name="Al-Babili S."/>
            <person name="Gehring C."/>
            <person name="Roessner U."/>
            <person name="Jung C."/>
            <person name="Murphy K."/>
            <person name="Arold S.T."/>
            <person name="Gojobori T."/>
            <person name="van der Linden C.G."/>
            <person name="van Loo E.N."/>
            <person name="Jellen E.N."/>
            <person name="Maughan P.J."/>
            <person name="Tester M."/>
        </authorList>
    </citation>
    <scope>NUCLEOTIDE SEQUENCE [LARGE SCALE GENOMIC DNA]</scope>
    <source>
        <strain evidence="14">cv. PI 614886</strain>
    </source>
</reference>
<feature type="region of interest" description="Disordered" evidence="9">
    <location>
        <begin position="461"/>
        <end position="481"/>
    </location>
</feature>
<dbReference type="GO" id="GO:0008270">
    <property type="term" value="F:zinc ion binding"/>
    <property type="evidence" value="ECO:0007669"/>
    <property type="project" value="InterPro"/>
</dbReference>
<keyword evidence="3" id="KW-0489">Methyltransferase</keyword>
<dbReference type="SMART" id="SM00317">
    <property type="entry name" value="SET"/>
    <property type="match status" value="1"/>
</dbReference>
<dbReference type="GO" id="GO:0005694">
    <property type="term" value="C:chromosome"/>
    <property type="evidence" value="ECO:0007669"/>
    <property type="project" value="UniProtKB-SubCell"/>
</dbReference>
<dbReference type="PANTHER" id="PTHR45660">
    <property type="entry name" value="HISTONE-LYSINE N-METHYLTRANSFERASE SETMAR"/>
    <property type="match status" value="1"/>
</dbReference>
<evidence type="ECO:0000256" key="3">
    <source>
        <dbReference type="ARBA" id="ARBA00022603"/>
    </source>
</evidence>
<reference evidence="14" key="2">
    <citation type="submission" date="2021-03" db="UniProtKB">
        <authorList>
            <consortium name="EnsemblPlants"/>
        </authorList>
    </citation>
    <scope>IDENTIFICATION</scope>
</reference>
<dbReference type="EnsemblPlants" id="AUR62026106-RA">
    <property type="protein sequence ID" value="AUR62026106-RA:cds"/>
    <property type="gene ID" value="AUR62026106"/>
</dbReference>
<dbReference type="InterPro" id="IPR007728">
    <property type="entry name" value="Pre-SET_dom"/>
</dbReference>
<dbReference type="SUPFAM" id="SSF88697">
    <property type="entry name" value="PUA domain-like"/>
    <property type="match status" value="1"/>
</dbReference>
<accession>A0A803MAI9</accession>
<evidence type="ECO:0000256" key="7">
    <source>
        <dbReference type="ARBA" id="ARBA00023242"/>
    </source>
</evidence>
<evidence type="ECO:0000313" key="15">
    <source>
        <dbReference type="Proteomes" id="UP000596660"/>
    </source>
</evidence>
<proteinExistence type="predicted"/>
<feature type="region of interest" description="Disordered" evidence="9">
    <location>
        <begin position="412"/>
        <end position="435"/>
    </location>
</feature>
<dbReference type="Pfam" id="PF02182">
    <property type="entry name" value="SAD_SRA"/>
    <property type="match status" value="1"/>
</dbReference>
<dbReference type="InterPro" id="IPR051357">
    <property type="entry name" value="H3K9_HMTase_SUVAR3-9"/>
</dbReference>
<feature type="domain" description="Pre-SET" evidence="11">
    <location>
        <begin position="787"/>
        <end position="847"/>
    </location>
</feature>
<evidence type="ECO:0000259" key="10">
    <source>
        <dbReference type="PROSITE" id="PS50280"/>
    </source>
</evidence>
<evidence type="ECO:0000256" key="1">
    <source>
        <dbReference type="ARBA" id="ARBA00004286"/>
    </source>
</evidence>
<keyword evidence="15" id="KW-1185">Reference proteome</keyword>
<dbReference type="KEGG" id="cqi:110707349"/>
<dbReference type="InterPro" id="IPR001214">
    <property type="entry name" value="SET_dom"/>
</dbReference>
<evidence type="ECO:0000259" key="13">
    <source>
        <dbReference type="PROSITE" id="PS51015"/>
    </source>
</evidence>
<evidence type="ECO:0000259" key="11">
    <source>
        <dbReference type="PROSITE" id="PS50867"/>
    </source>
</evidence>
<sequence>MGSIVADKRASENGDCSLLVSPPRYTRRKVSAIRDFPDGCGPNAAGISLQLKEVGSSGKKECGALINVDFSREKGSDVCGVMENLLPEEKVESRSHDVPSCSNGNEQEKSNLNKCDEVEQENEENLNLPEDNPKSFEVLSNIDEDSKSEKEIRDTLPELIERIVESPSARKDIGNLDLAIDDKALLDKGTSVQHCSLPHYPVPPNLVWKEPKYPPRRKVSAVRDFPVGCGHIVPKLCDTKDQHFDQREPDSKMEKAIVLYNANLVGVEHEADNVVKDKEQGLATVKGGNTIVHHCDSDRTPLFRKSYETRGQEEISEDKNGEQFEKEIELPEFYGKCERDTGNLPDGLEKEIMVYFKDKNKKRKSIGAPCKNVGAGSGSKLVIVQGLMTADHCPWRVGKGVVKSTPTVAKKKKGKCDISSQGTRKGSPNKNKLDSKVLAERGMMVIPYHEEGIDEISRPLDVINDSDSSENDELDDYQLLPRDDVDVNLTPRVSSSSSERGMRAKVRDTLRIFQAVHRKYLQEEETKSKDQENASKRADIRAARTLKEAGKYINTVKGIGPVPGVEVGDIFNYRIELAIIGLHTPLQGGIDTIKVNKQPIAISIVASGGYANDVDNPNVLIYTGQGGNGTGGDKQPEDQKLERGNLGLKNCIDKKTLVRVIRGFKETKAVESSDGRPNNGRSKTIATYTYDGLYTVEKYWHDLGSHGKLVFKFELRRVPGQPELAWKEMKQSKKFKAREGRCIADISDGKEDVPIGAVNTIDDEKPPPFTYITSMMYPDWCRPIPPKGCDCKNGCSDSEHCACALKNGGDIPYNYSGAIVQAKSLVYECGPLCKCPPSCHNRVSQHGIKLPLEVFKTDSRGWGVRCLSAIPSGSFICEYIGELLDDKEADQRTSNDEYLFDIGQNYNDSTLWEGLSDLLPDKPSSSVDVIENVGFTIDAVSYGNVGRFINHSCTPNLYAQNVLYDHEDKRIPHIMLFAAENIPPLQELAYHYNYIIDQVLDSEGNIKKKSCYCGSMECSGRMY</sequence>
<evidence type="ECO:0000259" key="12">
    <source>
        <dbReference type="PROSITE" id="PS50868"/>
    </source>
</evidence>
<dbReference type="Proteomes" id="UP000596660">
    <property type="component" value="Unplaced"/>
</dbReference>
<dbReference type="GO" id="GO:0042054">
    <property type="term" value="F:histone methyltransferase activity"/>
    <property type="evidence" value="ECO:0007669"/>
    <property type="project" value="InterPro"/>
</dbReference>
<keyword evidence="6" id="KW-0156">Chromatin regulator</keyword>